<evidence type="ECO:0000313" key="1">
    <source>
        <dbReference type="EnsemblPlants" id="Zm00001eb217510_P001"/>
    </source>
</evidence>
<reference evidence="2" key="1">
    <citation type="journal article" date="2009" name="Science">
        <title>The B73 maize genome: complexity, diversity, and dynamics.</title>
        <authorList>
            <person name="Schnable P.S."/>
            <person name="Ware D."/>
            <person name="Fulton R.S."/>
            <person name="Stein J.C."/>
            <person name="Wei F."/>
            <person name="Pasternak S."/>
            <person name="Liang C."/>
            <person name="Zhang J."/>
            <person name="Fulton L."/>
            <person name="Graves T.A."/>
            <person name="Minx P."/>
            <person name="Reily A.D."/>
            <person name="Courtney L."/>
            <person name="Kruchowski S.S."/>
            <person name="Tomlinson C."/>
            <person name="Strong C."/>
            <person name="Delehaunty K."/>
            <person name="Fronick C."/>
            <person name="Courtney B."/>
            <person name="Rock S.M."/>
            <person name="Belter E."/>
            <person name="Du F."/>
            <person name="Kim K."/>
            <person name="Abbott R.M."/>
            <person name="Cotton M."/>
            <person name="Levy A."/>
            <person name="Marchetto P."/>
            <person name="Ochoa K."/>
            <person name="Jackson S.M."/>
            <person name="Gillam B."/>
            <person name="Chen W."/>
            <person name="Yan L."/>
            <person name="Higginbotham J."/>
            <person name="Cardenas M."/>
            <person name="Waligorski J."/>
            <person name="Applebaum E."/>
            <person name="Phelps L."/>
            <person name="Falcone J."/>
            <person name="Kanchi K."/>
            <person name="Thane T."/>
            <person name="Scimone A."/>
            <person name="Thane N."/>
            <person name="Henke J."/>
            <person name="Wang T."/>
            <person name="Ruppert J."/>
            <person name="Shah N."/>
            <person name="Rotter K."/>
            <person name="Hodges J."/>
            <person name="Ingenthron E."/>
            <person name="Cordes M."/>
            <person name="Kohlberg S."/>
            <person name="Sgro J."/>
            <person name="Delgado B."/>
            <person name="Mead K."/>
            <person name="Chinwalla A."/>
            <person name="Leonard S."/>
            <person name="Crouse K."/>
            <person name="Collura K."/>
            <person name="Kudrna D."/>
            <person name="Currie J."/>
            <person name="He R."/>
            <person name="Angelova A."/>
            <person name="Rajasekar S."/>
            <person name="Mueller T."/>
            <person name="Lomeli R."/>
            <person name="Scara G."/>
            <person name="Ko A."/>
            <person name="Delaney K."/>
            <person name="Wissotski M."/>
            <person name="Lopez G."/>
            <person name="Campos D."/>
            <person name="Braidotti M."/>
            <person name="Ashley E."/>
            <person name="Golser W."/>
            <person name="Kim H."/>
            <person name="Lee S."/>
            <person name="Lin J."/>
            <person name="Dujmic Z."/>
            <person name="Kim W."/>
            <person name="Talag J."/>
            <person name="Zuccolo A."/>
            <person name="Fan C."/>
            <person name="Sebastian A."/>
            <person name="Kramer M."/>
            <person name="Spiegel L."/>
            <person name="Nascimento L."/>
            <person name="Zutavern T."/>
            <person name="Miller B."/>
            <person name="Ambroise C."/>
            <person name="Muller S."/>
            <person name="Spooner W."/>
            <person name="Narechania A."/>
            <person name="Ren L."/>
            <person name="Wei S."/>
            <person name="Kumari S."/>
            <person name="Faga B."/>
            <person name="Levy M.J."/>
            <person name="McMahan L."/>
            <person name="Van Buren P."/>
            <person name="Vaughn M.W."/>
            <person name="Ying K."/>
            <person name="Yeh C.-T."/>
            <person name="Emrich S.J."/>
            <person name="Jia Y."/>
            <person name="Kalyanaraman A."/>
            <person name="Hsia A.-P."/>
            <person name="Barbazuk W.B."/>
            <person name="Baucom R.S."/>
            <person name="Brutnell T.P."/>
            <person name="Carpita N.C."/>
            <person name="Chaparro C."/>
            <person name="Chia J.-M."/>
            <person name="Deragon J.-M."/>
            <person name="Estill J.C."/>
            <person name="Fu Y."/>
            <person name="Jeddeloh J.A."/>
            <person name="Han Y."/>
            <person name="Lee H."/>
            <person name="Li P."/>
            <person name="Lisch D.R."/>
            <person name="Liu S."/>
            <person name="Liu Z."/>
            <person name="Nagel D.H."/>
            <person name="McCann M.C."/>
            <person name="SanMiguel P."/>
            <person name="Myers A.M."/>
            <person name="Nettleton D."/>
            <person name="Nguyen J."/>
            <person name="Penning B.W."/>
            <person name="Ponnala L."/>
            <person name="Schneider K.L."/>
            <person name="Schwartz D.C."/>
            <person name="Sharma A."/>
            <person name="Soderlund C."/>
            <person name="Springer N.M."/>
            <person name="Sun Q."/>
            <person name="Wang H."/>
            <person name="Waterman M."/>
            <person name="Westerman R."/>
            <person name="Wolfgruber T.K."/>
            <person name="Yang L."/>
            <person name="Yu Y."/>
            <person name="Zhang L."/>
            <person name="Zhou S."/>
            <person name="Zhu Q."/>
            <person name="Bennetzen J.L."/>
            <person name="Dawe R.K."/>
            <person name="Jiang J."/>
            <person name="Jiang N."/>
            <person name="Presting G.G."/>
            <person name="Wessler S.R."/>
            <person name="Aluru S."/>
            <person name="Martienssen R.A."/>
            <person name="Clifton S.W."/>
            <person name="McCombie W.R."/>
            <person name="Wing R.A."/>
            <person name="Wilson R.K."/>
        </authorList>
    </citation>
    <scope>NUCLEOTIDE SEQUENCE [LARGE SCALE GENOMIC DNA]</scope>
    <source>
        <strain evidence="2">cv. B73</strain>
    </source>
</reference>
<accession>A0A804P9B6</accession>
<dbReference type="Proteomes" id="UP000007305">
    <property type="component" value="Chromosome 5"/>
</dbReference>
<reference evidence="1" key="2">
    <citation type="submission" date="2019-07" db="EMBL/GenBank/DDBJ databases">
        <authorList>
            <person name="Seetharam A."/>
            <person name="Woodhouse M."/>
            <person name="Cannon E."/>
        </authorList>
    </citation>
    <scope>NUCLEOTIDE SEQUENCE [LARGE SCALE GENOMIC DNA]</scope>
    <source>
        <strain evidence="1">cv. B73</strain>
    </source>
</reference>
<proteinExistence type="predicted"/>
<keyword evidence="2" id="KW-1185">Reference proteome</keyword>
<protein>
    <submittedName>
        <fullName evidence="1">Uncharacterized protein</fullName>
    </submittedName>
</protein>
<dbReference type="EnsemblPlants" id="Zm00001eb217510_T001">
    <property type="protein sequence ID" value="Zm00001eb217510_P001"/>
    <property type="gene ID" value="Zm00001eb217510"/>
</dbReference>
<reference evidence="1" key="3">
    <citation type="submission" date="2021-05" db="UniProtKB">
        <authorList>
            <consortium name="EnsemblPlants"/>
        </authorList>
    </citation>
    <scope>IDENTIFICATION</scope>
    <source>
        <strain evidence="1">cv. B73</strain>
    </source>
</reference>
<dbReference type="Gene3D" id="3.30.70.260">
    <property type="match status" value="1"/>
</dbReference>
<name>A0A804P9B6_MAIZE</name>
<dbReference type="InParanoid" id="A0A804P9B6"/>
<evidence type="ECO:0000313" key="2">
    <source>
        <dbReference type="Proteomes" id="UP000007305"/>
    </source>
</evidence>
<sequence length="150" mass="17239">MLPTGTDDIPQILFNYIFYVYFEASMADVRTQNALKGLEEVASFLRVLGCYSDRHLMEDVLSLLPHVKKDNQDKVESKQSKGNMPNKLLELRSCSNYLSSRYKIIKQACREVPSRYMYQLKNTKTAKKGEETTVAKIKDITCSLKTKMVI</sequence>
<dbReference type="AlphaFoldDB" id="A0A804P9B6"/>
<dbReference type="Gramene" id="Zm00001eb217510_T001">
    <property type="protein sequence ID" value="Zm00001eb217510_P001"/>
    <property type="gene ID" value="Zm00001eb217510"/>
</dbReference>
<organism evidence="1 2">
    <name type="scientific">Zea mays</name>
    <name type="common">Maize</name>
    <dbReference type="NCBI Taxonomy" id="4577"/>
    <lineage>
        <taxon>Eukaryota</taxon>
        <taxon>Viridiplantae</taxon>
        <taxon>Streptophyta</taxon>
        <taxon>Embryophyta</taxon>
        <taxon>Tracheophyta</taxon>
        <taxon>Spermatophyta</taxon>
        <taxon>Magnoliopsida</taxon>
        <taxon>Liliopsida</taxon>
        <taxon>Poales</taxon>
        <taxon>Poaceae</taxon>
        <taxon>PACMAD clade</taxon>
        <taxon>Panicoideae</taxon>
        <taxon>Andropogonodae</taxon>
        <taxon>Andropogoneae</taxon>
        <taxon>Tripsacinae</taxon>
        <taxon>Zea</taxon>
    </lineage>
</organism>